<reference evidence="2" key="2">
    <citation type="submission" date="2020-09" db="EMBL/GenBank/DDBJ databases">
        <authorList>
            <person name="Sun Q."/>
            <person name="Zhou Y."/>
        </authorList>
    </citation>
    <scope>NUCLEOTIDE SEQUENCE</scope>
    <source>
        <strain evidence="2">CGMCC 1.15519</strain>
    </source>
</reference>
<evidence type="ECO:0000313" key="2">
    <source>
        <dbReference type="EMBL" id="GGE11377.1"/>
    </source>
</evidence>
<protein>
    <submittedName>
        <fullName evidence="2">Uncharacterized protein</fullName>
    </submittedName>
</protein>
<organism evidence="2 3">
    <name type="scientific">Sandarakinorhabdus glacialis</name>
    <dbReference type="NCBI Taxonomy" id="1614636"/>
    <lineage>
        <taxon>Bacteria</taxon>
        <taxon>Pseudomonadati</taxon>
        <taxon>Pseudomonadota</taxon>
        <taxon>Alphaproteobacteria</taxon>
        <taxon>Sphingomonadales</taxon>
        <taxon>Sphingosinicellaceae</taxon>
        <taxon>Sandarakinorhabdus</taxon>
    </lineage>
</organism>
<dbReference type="EMBL" id="BMJM01000005">
    <property type="protein sequence ID" value="GGE11377.1"/>
    <property type="molecule type" value="Genomic_DNA"/>
</dbReference>
<evidence type="ECO:0000313" key="3">
    <source>
        <dbReference type="Proteomes" id="UP000635071"/>
    </source>
</evidence>
<keyword evidence="1" id="KW-0812">Transmembrane</keyword>
<evidence type="ECO:0000256" key="1">
    <source>
        <dbReference type="SAM" id="Phobius"/>
    </source>
</evidence>
<keyword evidence="1" id="KW-0472">Membrane</keyword>
<gene>
    <name evidence="2" type="ORF">GCM10011529_17100</name>
</gene>
<accession>A0A916ZS15</accession>
<sequence>MSYLNPSKAEVRRHRLLVGGASLLLTTIVMTGFLLESRSGYSKPDPKLVFMQNWSGDRSRADTIADTAATTAVHQQMLGDARKYIATLSGEARTKAQAQYDAYVERGGAQKEVPYVSAAARAAAPLVTIPTGRATADSVPTEPPVL</sequence>
<name>A0A916ZS15_9SPHN</name>
<comment type="caution">
    <text evidence="2">The sequence shown here is derived from an EMBL/GenBank/DDBJ whole genome shotgun (WGS) entry which is preliminary data.</text>
</comment>
<reference evidence="2" key="1">
    <citation type="journal article" date="2014" name="Int. J. Syst. Evol. Microbiol.">
        <title>Complete genome sequence of Corynebacterium casei LMG S-19264T (=DSM 44701T), isolated from a smear-ripened cheese.</title>
        <authorList>
            <consortium name="US DOE Joint Genome Institute (JGI-PGF)"/>
            <person name="Walter F."/>
            <person name="Albersmeier A."/>
            <person name="Kalinowski J."/>
            <person name="Ruckert C."/>
        </authorList>
    </citation>
    <scope>NUCLEOTIDE SEQUENCE</scope>
    <source>
        <strain evidence="2">CGMCC 1.15519</strain>
    </source>
</reference>
<proteinExistence type="predicted"/>
<feature type="transmembrane region" description="Helical" evidence="1">
    <location>
        <begin position="16"/>
        <end position="35"/>
    </location>
</feature>
<dbReference type="Proteomes" id="UP000635071">
    <property type="component" value="Unassembled WGS sequence"/>
</dbReference>
<keyword evidence="3" id="KW-1185">Reference proteome</keyword>
<dbReference type="AlphaFoldDB" id="A0A916ZS15"/>
<dbReference type="RefSeq" id="WP_188762529.1">
    <property type="nucleotide sequence ID" value="NZ_BMJM01000005.1"/>
</dbReference>
<keyword evidence="1" id="KW-1133">Transmembrane helix</keyword>